<dbReference type="InterPro" id="IPR035326">
    <property type="entry name" value="Beta_sandwich_Seath"/>
</dbReference>
<feature type="domain" description="Phage tail sheath protein-like beta-sandwich" evidence="3">
    <location>
        <begin position="98"/>
        <end position="181"/>
    </location>
</feature>
<dbReference type="InterPro" id="IPR035089">
    <property type="entry name" value="Phage_sheath_subtilisin"/>
</dbReference>
<evidence type="ECO:0000259" key="5">
    <source>
        <dbReference type="Pfam" id="PF22671"/>
    </source>
</evidence>
<dbReference type="Pfam" id="PF17481">
    <property type="entry name" value="Phage_sheath_domII"/>
    <property type="match status" value="1"/>
</dbReference>
<dbReference type="Gene3D" id="3.30.1490.360">
    <property type="match status" value="1"/>
</dbReference>
<feature type="domain" description="Tail sheath protein Gp18-like" evidence="5">
    <location>
        <begin position="35"/>
        <end position="86"/>
    </location>
</feature>
<name>F6DPL2_DESRL</name>
<keyword evidence="7" id="KW-1185">Reference proteome</keyword>
<dbReference type="eggNOG" id="ENOG502Z8I6">
    <property type="taxonomic scope" value="Bacteria"/>
</dbReference>
<evidence type="ECO:0000256" key="1">
    <source>
        <dbReference type="ARBA" id="ARBA00008005"/>
    </source>
</evidence>
<dbReference type="EMBL" id="CP002780">
    <property type="protein sequence ID" value="AEG59589.1"/>
    <property type="molecule type" value="Genomic_DNA"/>
</dbReference>
<dbReference type="Gene3D" id="3.40.50.11790">
    <property type="match status" value="1"/>
</dbReference>
<evidence type="ECO:0000313" key="7">
    <source>
        <dbReference type="Proteomes" id="UP000009234"/>
    </source>
</evidence>
<dbReference type="Pfam" id="PF17482">
    <property type="entry name" value="Phage_sheath_1C"/>
    <property type="match status" value="1"/>
</dbReference>
<sequence length="434" mass="47811">MALGGGTFLTQNKVLPGTYINFVSASRASATLSDRGYAAMALELDWGVDGEIFTVEAGDFQKESLKIFGYDYSSDKLKGLRDLFKNIRTGHFYRLNSGEKASCVYATAKYSGTRGNDLKIIIQTNVDDPSQYDVITMLDTTQVEVQTVAAVTELVDNDFVLWNDSAELAPTAATPLTGGSNAAEVTGAEYQTFLDKIESYTFNTLGCLSTTATVINLYQQFTKRMRDEVGVKFQTVVYRGAADDEGVISLQNKVTDHANPASLVYWVTGIAAGCEVNKSNTNKVYDGEFAVDVNYKQSELEAGIKTGKFMLHKVGDKIRVLEDINTFISVTPDKNNDFSSNQTVRVLDQIANDIAVLFNTKYLGNVPNNQAGRISFWNDVVSYHKELERIQAIEDFVPEDILVEKGNDKKSVVVTNTVTPVNAMTKLYMTVVVQ</sequence>
<reference evidence="7" key="1">
    <citation type="submission" date="2011-05" db="EMBL/GenBank/DDBJ databases">
        <title>Complete sequence of Desulfotomaculum ruminis DSM 2154.</title>
        <authorList>
            <person name="Lucas S."/>
            <person name="Copeland A."/>
            <person name="Lapidus A."/>
            <person name="Cheng J.-F."/>
            <person name="Goodwin L."/>
            <person name="Pitluck S."/>
            <person name="Lu M."/>
            <person name="Detter J.C."/>
            <person name="Han C."/>
            <person name="Tapia R."/>
            <person name="Land M."/>
            <person name="Hauser L."/>
            <person name="Kyrpides N."/>
            <person name="Ivanova N."/>
            <person name="Mikhailova N."/>
            <person name="Pagani I."/>
            <person name="Stams A.J.M."/>
            <person name="Plugge C.M."/>
            <person name="Muyzer G."/>
            <person name="Kuever J."/>
            <person name="Parshina S.N."/>
            <person name="Ivanova A.E."/>
            <person name="Nazina T.N."/>
            <person name="Brambilla E."/>
            <person name="Spring S."/>
            <person name="Klenk H.-P."/>
            <person name="Woyke T."/>
        </authorList>
    </citation>
    <scope>NUCLEOTIDE SEQUENCE [LARGE SCALE GENOMIC DNA]</scope>
    <source>
        <strain evidence="7">ATCC 23193 / DSM 2154 / NCIB 8452 / DL</strain>
    </source>
</reference>
<dbReference type="Gene3D" id="3.30.360.90">
    <property type="match status" value="1"/>
</dbReference>
<evidence type="ECO:0000259" key="4">
    <source>
        <dbReference type="Pfam" id="PF17482"/>
    </source>
</evidence>
<dbReference type="KEGG" id="dru:Desru_1315"/>
<proteinExistence type="inferred from homology"/>
<dbReference type="Pfam" id="PF04984">
    <property type="entry name" value="Phage_sheath_1"/>
    <property type="match status" value="1"/>
</dbReference>
<dbReference type="Pfam" id="PF22671">
    <property type="entry name" value="Gp18_domIII_N"/>
    <property type="match status" value="1"/>
</dbReference>
<dbReference type="AlphaFoldDB" id="F6DPL2"/>
<dbReference type="Gene3D" id="3.30.1370.220">
    <property type="match status" value="1"/>
</dbReference>
<dbReference type="Gene3D" id="2.60.40.4290">
    <property type="match status" value="1"/>
</dbReference>
<dbReference type="HOGENOM" id="CLU_049440_1_0_9"/>
<feature type="domain" description="Tail sheath protein C-terminal" evidence="4">
    <location>
        <begin position="333"/>
        <end position="433"/>
    </location>
</feature>
<dbReference type="STRING" id="696281.Desru_1315"/>
<comment type="similarity">
    <text evidence="1">Belongs to the myoviridae tail sheath protein family.</text>
</comment>
<evidence type="ECO:0000259" key="3">
    <source>
        <dbReference type="Pfam" id="PF17481"/>
    </source>
</evidence>
<dbReference type="OrthoDB" id="89060at2"/>
<reference evidence="6 7" key="2">
    <citation type="journal article" date="2012" name="Stand. Genomic Sci.">
        <title>Complete genome sequence of the sulfate-reducing firmicute Desulfotomaculum ruminis type strain (DL(T)).</title>
        <authorList>
            <person name="Spring S."/>
            <person name="Visser M."/>
            <person name="Lu M."/>
            <person name="Copeland A."/>
            <person name="Lapidus A."/>
            <person name="Lucas S."/>
            <person name="Cheng J.F."/>
            <person name="Han C."/>
            <person name="Tapia R."/>
            <person name="Goodwin L.A."/>
            <person name="Pitluck S."/>
            <person name="Ivanova N."/>
            <person name="Land M."/>
            <person name="Hauser L."/>
            <person name="Larimer F."/>
            <person name="Rohde M."/>
            <person name="Goker M."/>
            <person name="Detter J.C."/>
            <person name="Kyrpides N.C."/>
            <person name="Woyke T."/>
            <person name="Schaap P.J."/>
            <person name="Plugge C.M."/>
            <person name="Muyzer G."/>
            <person name="Kuever J."/>
            <person name="Pereira I.A."/>
            <person name="Parshina S.N."/>
            <person name="Bernier-Latmani R."/>
            <person name="Stams A.J."/>
            <person name="Klenk H.P."/>
        </authorList>
    </citation>
    <scope>NUCLEOTIDE SEQUENCE [LARGE SCALE GENOMIC DNA]</scope>
    <source>
        <strain evidence="7">ATCC 23193 / DSM 2154 / NCIB 8452 / DL</strain>
    </source>
</reference>
<organism evidence="6 7">
    <name type="scientific">Desulforamulus ruminis (strain ATCC 23193 / DSM 2154 / NCIMB 8452 / DL)</name>
    <name type="common">Desulfotomaculum ruminis</name>
    <dbReference type="NCBI Taxonomy" id="696281"/>
    <lineage>
        <taxon>Bacteria</taxon>
        <taxon>Bacillati</taxon>
        <taxon>Bacillota</taxon>
        <taxon>Clostridia</taxon>
        <taxon>Eubacteriales</taxon>
        <taxon>Peptococcaceae</taxon>
        <taxon>Desulforamulus</taxon>
    </lineage>
</organism>
<dbReference type="InterPro" id="IPR054564">
    <property type="entry name" value="Gp18_domIII_N"/>
</dbReference>
<evidence type="ECO:0000313" key="6">
    <source>
        <dbReference type="EMBL" id="AEG59589.1"/>
    </source>
</evidence>
<dbReference type="InterPro" id="IPR020287">
    <property type="entry name" value="Tail_sheath_C"/>
</dbReference>
<dbReference type="Proteomes" id="UP000009234">
    <property type="component" value="Chromosome"/>
</dbReference>
<accession>F6DPL2</accession>
<evidence type="ECO:0000259" key="2">
    <source>
        <dbReference type="Pfam" id="PF04984"/>
    </source>
</evidence>
<protein>
    <submittedName>
        <fullName evidence="6">Phage protein</fullName>
    </submittedName>
</protein>
<dbReference type="RefSeq" id="WP_013841360.1">
    <property type="nucleotide sequence ID" value="NC_015589.1"/>
</dbReference>
<feature type="domain" description="Tail sheath protein subtilisin-like" evidence="2">
    <location>
        <begin position="183"/>
        <end position="326"/>
    </location>
</feature>
<gene>
    <name evidence="6" type="ordered locus">Desru_1315</name>
</gene>